<reference evidence="1" key="2">
    <citation type="submission" date="2015-06" db="UniProtKB">
        <authorList>
            <consortium name="EnsemblPlants"/>
        </authorList>
    </citation>
    <scope>IDENTIFICATION</scope>
    <source>
        <strain evidence="1">DM1-3 516 R44</strain>
    </source>
</reference>
<dbReference type="EnsemblPlants" id="PGSC0003DMT400088365">
    <property type="protein sequence ID" value="PGSC0003DMT400088365"/>
    <property type="gene ID" value="PGSC0003DMG400037936"/>
</dbReference>
<name>M1DFT7_SOLTU</name>
<dbReference type="Gramene" id="PGSC0003DMT400088365">
    <property type="protein sequence ID" value="PGSC0003DMT400088365"/>
    <property type="gene ID" value="PGSC0003DMG400037936"/>
</dbReference>
<reference evidence="2" key="1">
    <citation type="journal article" date="2011" name="Nature">
        <title>Genome sequence and analysis of the tuber crop potato.</title>
        <authorList>
            <consortium name="The Potato Genome Sequencing Consortium"/>
        </authorList>
    </citation>
    <scope>NUCLEOTIDE SEQUENCE [LARGE SCALE GENOMIC DNA]</scope>
    <source>
        <strain evidence="2">cv. DM1-3 516 R44</strain>
    </source>
</reference>
<dbReference type="AlphaFoldDB" id="M1DFT7"/>
<dbReference type="PaxDb" id="4113-PGSC0003DMT400088365"/>
<evidence type="ECO:0000313" key="2">
    <source>
        <dbReference type="Proteomes" id="UP000011115"/>
    </source>
</evidence>
<dbReference type="Proteomes" id="UP000011115">
    <property type="component" value="Unassembled WGS sequence"/>
</dbReference>
<organism evidence="1 2">
    <name type="scientific">Solanum tuberosum</name>
    <name type="common">Potato</name>
    <dbReference type="NCBI Taxonomy" id="4113"/>
    <lineage>
        <taxon>Eukaryota</taxon>
        <taxon>Viridiplantae</taxon>
        <taxon>Streptophyta</taxon>
        <taxon>Embryophyta</taxon>
        <taxon>Tracheophyta</taxon>
        <taxon>Spermatophyta</taxon>
        <taxon>Magnoliopsida</taxon>
        <taxon>eudicotyledons</taxon>
        <taxon>Gunneridae</taxon>
        <taxon>Pentapetalae</taxon>
        <taxon>asterids</taxon>
        <taxon>lamiids</taxon>
        <taxon>Solanales</taxon>
        <taxon>Solanaceae</taxon>
        <taxon>Solanoideae</taxon>
        <taxon>Solaneae</taxon>
        <taxon>Solanum</taxon>
    </lineage>
</organism>
<dbReference type="InParanoid" id="M1DFT7"/>
<dbReference type="HOGENOM" id="CLU_029307_9_2_1"/>
<proteinExistence type="predicted"/>
<protein>
    <submittedName>
        <fullName evidence="1">Uncharacterized protein</fullName>
    </submittedName>
</protein>
<accession>M1DFT7</accession>
<keyword evidence="2" id="KW-1185">Reference proteome</keyword>
<sequence length="109" mass="12475">MAERSCAKFSESYQEVEGDLTLTALVIQLNNLATKVSKVENQCTSLGKYIPPYERRKSRGNGYNRVGDTLQIILQKVNEHDWVINEIHENIESLNQTVDSHSRSIQLIR</sequence>
<evidence type="ECO:0000313" key="1">
    <source>
        <dbReference type="EnsemblPlants" id="PGSC0003DMT400088365"/>
    </source>
</evidence>